<dbReference type="GO" id="GO:0061630">
    <property type="term" value="F:ubiquitin protein ligase activity"/>
    <property type="evidence" value="ECO:0007669"/>
    <property type="project" value="TreeGrafter"/>
</dbReference>
<protein>
    <recommendedName>
        <fullName evidence="2">RING-type domain-containing protein</fullName>
    </recommendedName>
</protein>
<dbReference type="InterPro" id="IPR001841">
    <property type="entry name" value="Znf_RING"/>
</dbReference>
<dbReference type="OrthoDB" id="21204at2759"/>
<dbReference type="AlphaFoldDB" id="A0A835IAF2"/>
<keyword evidence="1" id="KW-0862">Zinc</keyword>
<organism evidence="3 4">
    <name type="scientific">Coptis chinensis</name>
    <dbReference type="NCBI Taxonomy" id="261450"/>
    <lineage>
        <taxon>Eukaryota</taxon>
        <taxon>Viridiplantae</taxon>
        <taxon>Streptophyta</taxon>
        <taxon>Embryophyta</taxon>
        <taxon>Tracheophyta</taxon>
        <taxon>Spermatophyta</taxon>
        <taxon>Magnoliopsida</taxon>
        <taxon>Ranunculales</taxon>
        <taxon>Ranunculaceae</taxon>
        <taxon>Coptidoideae</taxon>
        <taxon>Coptis</taxon>
    </lineage>
</organism>
<dbReference type="InterPro" id="IPR013083">
    <property type="entry name" value="Znf_RING/FYVE/PHD"/>
</dbReference>
<dbReference type="GO" id="GO:0006511">
    <property type="term" value="P:ubiquitin-dependent protein catabolic process"/>
    <property type="evidence" value="ECO:0007669"/>
    <property type="project" value="TreeGrafter"/>
</dbReference>
<dbReference type="Proteomes" id="UP000631114">
    <property type="component" value="Unassembled WGS sequence"/>
</dbReference>
<accession>A0A835IAF2</accession>
<feature type="domain" description="RING-type" evidence="2">
    <location>
        <begin position="46"/>
        <end position="88"/>
    </location>
</feature>
<dbReference type="GO" id="GO:0008270">
    <property type="term" value="F:zinc ion binding"/>
    <property type="evidence" value="ECO:0007669"/>
    <property type="project" value="UniProtKB-KW"/>
</dbReference>
<evidence type="ECO:0000313" key="4">
    <source>
        <dbReference type="Proteomes" id="UP000631114"/>
    </source>
</evidence>
<comment type="caution">
    <text evidence="3">The sequence shown here is derived from an EMBL/GenBank/DDBJ whole genome shotgun (WGS) entry which is preliminary data.</text>
</comment>
<keyword evidence="1" id="KW-0479">Metal-binding</keyword>
<dbReference type="Pfam" id="PF13639">
    <property type="entry name" value="zf-RING_2"/>
    <property type="match status" value="1"/>
</dbReference>
<name>A0A835IAF2_9MAGN</name>
<evidence type="ECO:0000256" key="1">
    <source>
        <dbReference type="PROSITE-ProRule" id="PRU00175"/>
    </source>
</evidence>
<evidence type="ECO:0000313" key="3">
    <source>
        <dbReference type="EMBL" id="KAF9615260.1"/>
    </source>
</evidence>
<dbReference type="PANTHER" id="PTHR22765">
    <property type="entry name" value="RING FINGER AND PROTEASE ASSOCIATED DOMAIN-CONTAINING"/>
    <property type="match status" value="1"/>
</dbReference>
<dbReference type="EMBL" id="JADFTS010000003">
    <property type="protein sequence ID" value="KAF9615260.1"/>
    <property type="molecule type" value="Genomic_DNA"/>
</dbReference>
<evidence type="ECO:0000259" key="2">
    <source>
        <dbReference type="PROSITE" id="PS50089"/>
    </source>
</evidence>
<dbReference type="PANTHER" id="PTHR22765:SF434">
    <property type="entry name" value="GB|AAD18119.1-RELATED"/>
    <property type="match status" value="1"/>
</dbReference>
<reference evidence="3 4" key="1">
    <citation type="submission" date="2020-10" db="EMBL/GenBank/DDBJ databases">
        <title>The Coptis chinensis genome and diversification of protoberbering-type alkaloids.</title>
        <authorList>
            <person name="Wang B."/>
            <person name="Shu S."/>
            <person name="Song C."/>
            <person name="Liu Y."/>
        </authorList>
    </citation>
    <scope>NUCLEOTIDE SEQUENCE [LARGE SCALE GENOMIC DNA]</scope>
    <source>
        <strain evidence="3">HL-2020</strain>
        <tissue evidence="3">Leaf</tissue>
    </source>
</reference>
<gene>
    <name evidence="3" type="ORF">IFM89_022587</name>
</gene>
<dbReference type="Gene3D" id="3.30.40.10">
    <property type="entry name" value="Zinc/RING finger domain, C3HC4 (zinc finger)"/>
    <property type="match status" value="1"/>
</dbReference>
<sequence>MSTFSIDSCFDLDLALTTPVQSSLVTKEPDFRVAELPTVSSIGGVCMICMEEFNRGKDVAERLACNHVYHETCVSTWLSQNNSCPLCRCSIFHHMKVVT</sequence>
<keyword evidence="4" id="KW-1185">Reference proteome</keyword>
<keyword evidence="1" id="KW-0863">Zinc-finger</keyword>
<dbReference type="SMART" id="SM00184">
    <property type="entry name" value="RING"/>
    <property type="match status" value="1"/>
</dbReference>
<dbReference type="InterPro" id="IPR051826">
    <property type="entry name" value="E3_ubiquitin-ligase_domain"/>
</dbReference>
<dbReference type="PROSITE" id="PS50089">
    <property type="entry name" value="ZF_RING_2"/>
    <property type="match status" value="1"/>
</dbReference>
<dbReference type="SUPFAM" id="SSF57850">
    <property type="entry name" value="RING/U-box"/>
    <property type="match status" value="1"/>
</dbReference>
<proteinExistence type="predicted"/>